<dbReference type="Gene3D" id="3.30.70.1880">
    <property type="entry name" value="Protein of unknown function DUF881"/>
    <property type="match status" value="1"/>
</dbReference>
<protein>
    <recommendedName>
        <fullName evidence="6">DUF881 domain-containing protein</fullName>
    </recommendedName>
</protein>
<keyword evidence="3" id="KW-0472">Membrane</keyword>
<dbReference type="HOGENOM" id="CLU_040273_4_1_9"/>
<dbReference type="RefSeq" id="WP_003458728.1">
    <property type="nucleotide sequence ID" value="NC_008261.1"/>
</dbReference>
<dbReference type="Pfam" id="PF05949">
    <property type="entry name" value="DUF881"/>
    <property type="match status" value="1"/>
</dbReference>
<keyword evidence="2" id="KW-0175">Coiled coil</keyword>
<evidence type="ECO:0000256" key="2">
    <source>
        <dbReference type="SAM" id="Coils"/>
    </source>
</evidence>
<dbReference type="GeneID" id="93001610"/>
<keyword evidence="3" id="KW-0812">Transmembrane</keyword>
<dbReference type="PANTHER" id="PTHR37313:SF2">
    <property type="entry name" value="UPF0749 PROTEIN YLXX"/>
    <property type="match status" value="1"/>
</dbReference>
<sequence length="243" mass="27692">MKNREFTIFIFTASVIVGLLISMNISFDGIETTKVLNAKEYQEAYNKRNNLYNEISKLKENNRELQKKINNYSKNDEDSNKISKDMIEELNNNLMLSGLEEAKGPGLKIVLEDGGEAFSGEVVDDFMRLLRTIHDDDMIKVINELKAAGAEAISINNQRIIYNTEIYCGGQFLRMNGVKIPAPFYVNVIGDPEKMENQIMRDGSYIKTLMNRGIKVQITKSDDITMPAYISDMNSKYMEPNTK</sequence>
<evidence type="ECO:0008006" key="6">
    <source>
        <dbReference type="Google" id="ProtNLM"/>
    </source>
</evidence>
<dbReference type="KEGG" id="cpf:CPF_2109"/>
<dbReference type="PaxDb" id="195103-CPF_2109"/>
<name>A0A0H2YV02_CLOP1</name>
<dbReference type="eggNOG" id="COG3879">
    <property type="taxonomic scope" value="Bacteria"/>
</dbReference>
<feature type="coiled-coil region" evidence="2">
    <location>
        <begin position="41"/>
        <end position="75"/>
    </location>
</feature>
<dbReference type="EMBL" id="CP000246">
    <property type="protein sequence ID" value="ABG84456.1"/>
    <property type="molecule type" value="Genomic_DNA"/>
</dbReference>
<dbReference type="Proteomes" id="UP000001823">
    <property type="component" value="Chromosome"/>
</dbReference>
<dbReference type="STRING" id="195103.CPF_2109"/>
<evidence type="ECO:0000313" key="5">
    <source>
        <dbReference type="Proteomes" id="UP000001823"/>
    </source>
</evidence>
<keyword evidence="3" id="KW-1133">Transmembrane helix</keyword>
<dbReference type="InterPro" id="IPR010273">
    <property type="entry name" value="DUF881"/>
</dbReference>
<dbReference type="AlphaFoldDB" id="A0A0H2YV02"/>
<reference evidence="4 5" key="1">
    <citation type="journal article" date="2006" name="Genome Res.">
        <title>Skewed genomic variability in strains of the toxigenic bacterial pathogen, Clostridium perfringens.</title>
        <authorList>
            <person name="Myers G.S."/>
            <person name="Rasko D.A."/>
            <person name="Cheung J.K."/>
            <person name="Ravel J."/>
            <person name="Seshadri R."/>
            <person name="Deboy R.T."/>
            <person name="Ren Q."/>
            <person name="Varga J."/>
            <person name="Awad M.M."/>
            <person name="Brinkac L.M."/>
            <person name="Daugherty S.C."/>
            <person name="Haft D.H."/>
            <person name="Dodson R.J."/>
            <person name="Madupu R."/>
            <person name="Nelson W.C."/>
            <person name="Rosovitz M.J."/>
            <person name="Sullivan S.A."/>
            <person name="Khouri H."/>
            <person name="Dimitrov G.I."/>
            <person name="Watkins K.L."/>
            <person name="Mulligan S."/>
            <person name="Benton J."/>
            <person name="Radune D."/>
            <person name="Fisher D.J."/>
            <person name="Atkins H.S."/>
            <person name="Hiscox T."/>
            <person name="Jost B.H."/>
            <person name="Billington S.J."/>
            <person name="Songer J.G."/>
            <person name="McClane B.A."/>
            <person name="Titball R.W."/>
            <person name="Rood J.I."/>
            <person name="Melville S.B."/>
            <person name="Paulsen I.T."/>
        </authorList>
    </citation>
    <scope>NUCLEOTIDE SEQUENCE [LARGE SCALE GENOMIC DNA]</scope>
    <source>
        <strain evidence="5">ATCC 13124 / DSM 756 / JCM 1290 / NCIMB 6125 / NCTC 8237 / S 107 / Type A</strain>
    </source>
</reference>
<evidence type="ECO:0000256" key="1">
    <source>
        <dbReference type="ARBA" id="ARBA00009108"/>
    </source>
</evidence>
<comment type="similarity">
    <text evidence="1">Belongs to the UPF0749 family.</text>
</comment>
<dbReference type="PANTHER" id="PTHR37313">
    <property type="entry name" value="UPF0749 PROTEIN RV1825"/>
    <property type="match status" value="1"/>
</dbReference>
<gene>
    <name evidence="4" type="ordered locus">CPF_2109</name>
</gene>
<keyword evidence="5" id="KW-1185">Reference proteome</keyword>
<feature type="transmembrane region" description="Helical" evidence="3">
    <location>
        <begin position="6"/>
        <end position="27"/>
    </location>
</feature>
<organism evidence="4 5">
    <name type="scientific">Clostridium perfringens (strain ATCC 13124 / DSM 756 / JCM 1290 / NCIMB 6125 / NCTC 8237 / Type A)</name>
    <dbReference type="NCBI Taxonomy" id="195103"/>
    <lineage>
        <taxon>Bacteria</taxon>
        <taxon>Bacillati</taxon>
        <taxon>Bacillota</taxon>
        <taxon>Clostridia</taxon>
        <taxon>Eubacteriales</taxon>
        <taxon>Clostridiaceae</taxon>
        <taxon>Clostridium</taxon>
    </lineage>
</organism>
<evidence type="ECO:0000256" key="3">
    <source>
        <dbReference type="SAM" id="Phobius"/>
    </source>
</evidence>
<proteinExistence type="inferred from homology"/>
<accession>A0A0H2YV02</accession>
<evidence type="ECO:0000313" key="4">
    <source>
        <dbReference type="EMBL" id="ABG84456.1"/>
    </source>
</evidence>